<keyword evidence="1" id="KW-0229">DNA integration</keyword>
<evidence type="ECO:0000259" key="3">
    <source>
        <dbReference type="PROSITE" id="PS51898"/>
    </source>
</evidence>
<dbReference type="EMBL" id="CP065748">
    <property type="protein sequence ID" value="QPS78583.1"/>
    <property type="molecule type" value="Genomic_DNA"/>
</dbReference>
<dbReference type="RefSeq" id="WP_133073389.1">
    <property type="nucleotide sequence ID" value="NZ_CP065748.1"/>
</dbReference>
<dbReference type="PROSITE" id="PS51898">
    <property type="entry name" value="TYR_RECOMBINASE"/>
    <property type="match status" value="1"/>
</dbReference>
<gene>
    <name evidence="4" type="ORF">I6G47_16235</name>
</gene>
<dbReference type="InterPro" id="IPR013762">
    <property type="entry name" value="Integrase-like_cat_sf"/>
</dbReference>
<dbReference type="SUPFAM" id="SSF56349">
    <property type="entry name" value="DNA breaking-rejoining enzymes"/>
    <property type="match status" value="1"/>
</dbReference>
<dbReference type="InterPro" id="IPR011010">
    <property type="entry name" value="DNA_brk_join_enz"/>
</dbReference>
<feature type="domain" description="Tyr recombinase" evidence="3">
    <location>
        <begin position="171"/>
        <end position="343"/>
    </location>
</feature>
<keyword evidence="2" id="KW-0233">DNA recombination</keyword>
<organism evidence="4 5">
    <name type="scientific">Delftia lacustris</name>
    <dbReference type="NCBI Taxonomy" id="558537"/>
    <lineage>
        <taxon>Bacteria</taxon>
        <taxon>Pseudomonadati</taxon>
        <taxon>Pseudomonadota</taxon>
        <taxon>Betaproteobacteria</taxon>
        <taxon>Burkholderiales</taxon>
        <taxon>Comamonadaceae</taxon>
        <taxon>Delftia</taxon>
    </lineage>
</organism>
<dbReference type="AlphaFoldDB" id="A0A7T2YMG3"/>
<dbReference type="Proteomes" id="UP000595064">
    <property type="component" value="Chromosome"/>
</dbReference>
<dbReference type="GO" id="GO:0006310">
    <property type="term" value="P:DNA recombination"/>
    <property type="evidence" value="ECO:0007669"/>
    <property type="project" value="UniProtKB-KW"/>
</dbReference>
<sequence length="365" mass="40893">MASITKIGNRWRALVRRKGHPSYCKTFGVKAHAEAWARRIESEIDGGTSPRAESVFGRKLTVAAVIDTYVEMREQSGRPVHDSASEFYQLAGLKRLLGTYDAGTLSVDAIVGFCRVRAEEGAGPYTINMDVSKLGTVMRYAAPMLKVKLPDVVHEARPLLSHLKLIGGGGVRFRRAEGNELPDLLAQLTARRGKRYADAVEFAALTTMRRGEITRIRWEDVDEAKRLVLVRDRKDPRSKKGNDMWVPLLGPAWDLLQAQPRDDVHGRIFPLHPQTLSKYFKEARTALGIDNLRLHDMRHEGTSQLFEAGFQVPEVAMVTGHKNWKHLKRYTNLRPEMLHEGPAAVRAANLASTKKKGEDDTQAEG</sequence>
<reference evidence="4 5" key="1">
    <citation type="submission" date="2020-12" db="EMBL/GenBank/DDBJ databases">
        <title>FDA dAtabase for Regulatory Grade micrObial Sequences (FDA-ARGOS): Supporting development and validation of Infectious Disease Dx tests.</title>
        <authorList>
            <person name="Sproer C."/>
            <person name="Gronow S."/>
            <person name="Severitt S."/>
            <person name="Schroder I."/>
            <person name="Tallon L."/>
            <person name="Sadzewicz L."/>
            <person name="Zhao X."/>
            <person name="Boylan J."/>
            <person name="Ott S."/>
            <person name="Bowen H."/>
            <person name="Vavikolanu K."/>
            <person name="Mehta A."/>
            <person name="Aluvathingal J."/>
            <person name="Nadendla S."/>
            <person name="Lowell S."/>
            <person name="Myers T."/>
            <person name="Yan Y."/>
            <person name="Sichtig H."/>
        </authorList>
    </citation>
    <scope>NUCLEOTIDE SEQUENCE [LARGE SCALE GENOMIC DNA]</scope>
    <source>
        <strain evidence="4 5">FDAARGOS_890</strain>
    </source>
</reference>
<evidence type="ECO:0000256" key="1">
    <source>
        <dbReference type="ARBA" id="ARBA00022908"/>
    </source>
</evidence>
<dbReference type="InterPro" id="IPR050090">
    <property type="entry name" value="Tyrosine_recombinase_XerCD"/>
</dbReference>
<dbReference type="PANTHER" id="PTHR30349">
    <property type="entry name" value="PHAGE INTEGRASE-RELATED"/>
    <property type="match status" value="1"/>
</dbReference>
<dbReference type="InterPro" id="IPR002104">
    <property type="entry name" value="Integrase_catalytic"/>
</dbReference>
<dbReference type="GO" id="GO:0015074">
    <property type="term" value="P:DNA integration"/>
    <property type="evidence" value="ECO:0007669"/>
    <property type="project" value="UniProtKB-KW"/>
</dbReference>
<dbReference type="GO" id="GO:0003677">
    <property type="term" value="F:DNA binding"/>
    <property type="evidence" value="ECO:0007669"/>
    <property type="project" value="InterPro"/>
</dbReference>
<keyword evidence="5" id="KW-1185">Reference proteome</keyword>
<dbReference type="CDD" id="cd00796">
    <property type="entry name" value="INT_Rci_Hp1_C"/>
    <property type="match status" value="1"/>
</dbReference>
<dbReference type="PANTHER" id="PTHR30349:SF94">
    <property type="entry name" value="INTEGRASE_RECOMBINASE HI_1414-RELATED"/>
    <property type="match status" value="1"/>
</dbReference>
<dbReference type="Pfam" id="PF00589">
    <property type="entry name" value="Phage_integrase"/>
    <property type="match status" value="1"/>
</dbReference>
<dbReference type="KEGG" id="dla:I6G47_16235"/>
<dbReference type="Gene3D" id="1.10.443.10">
    <property type="entry name" value="Intergrase catalytic core"/>
    <property type="match status" value="1"/>
</dbReference>
<evidence type="ECO:0000313" key="5">
    <source>
        <dbReference type="Proteomes" id="UP000595064"/>
    </source>
</evidence>
<accession>A0A7T2YMG3</accession>
<proteinExistence type="predicted"/>
<evidence type="ECO:0000313" key="4">
    <source>
        <dbReference type="EMBL" id="QPS78583.1"/>
    </source>
</evidence>
<evidence type="ECO:0000256" key="2">
    <source>
        <dbReference type="ARBA" id="ARBA00023172"/>
    </source>
</evidence>
<name>A0A7T2YMG3_9BURK</name>
<protein>
    <submittedName>
        <fullName evidence="4">Site-specific integrase</fullName>
    </submittedName>
</protein>